<dbReference type="PANTHER" id="PTHR43539">
    <property type="entry name" value="FLAVIN-BINDING MONOOXYGENASE-LIKE PROTEIN (AFU_ORTHOLOGUE AFUA_4G09220)"/>
    <property type="match status" value="1"/>
</dbReference>
<evidence type="ECO:0000313" key="3">
    <source>
        <dbReference type="Proteomes" id="UP000182725"/>
    </source>
</evidence>
<dbReference type="AlphaFoldDB" id="A0A1H5PEN7"/>
<dbReference type="PANTHER" id="PTHR43539:SF78">
    <property type="entry name" value="FLAVIN-CONTAINING MONOOXYGENASE"/>
    <property type="match status" value="1"/>
</dbReference>
<keyword evidence="1" id="KW-0560">Oxidoreductase</keyword>
<dbReference type="InterPro" id="IPR036188">
    <property type="entry name" value="FAD/NAD-bd_sf"/>
</dbReference>
<dbReference type="InterPro" id="IPR050982">
    <property type="entry name" value="Auxin_biosynth/cation_transpt"/>
</dbReference>
<sequence length="348" mass="37905">MMNHHQIIIVGGGQAGLAAARAAIDNRMRPILVDASGHAGGAWRRYYDSLKLFSPARFSSLPGMPFPGAQERYPHRDEVVEYLAAYSRTLEAEILRNTKVSRVERAGGFTVHTAAGEALYTDRLVVATGSYGSPIIPELPGLASFKGRILHSKDYKSVKGFEGLRVVVVGGGNSAIQIAVELSHVARVSVASRRKIQWQRQRLLGQDLHWWLHHSGLDRSQWIHRLRGAGVPVVDDGSYRSALQNRHPEATPMFTRVVEEGVMWASGETERVDVLLFATGFRPDVSMLRTIGGALSPTGEPLHTKGVSTTVPGLGFVGLEHQRGFASATLRGVGGDARHVMNRIKNAG</sequence>
<proteinExistence type="predicted"/>
<dbReference type="Pfam" id="PF13738">
    <property type="entry name" value="Pyr_redox_3"/>
    <property type="match status" value="1"/>
</dbReference>
<organism evidence="2 3">
    <name type="scientific">Arthrobacter alpinus</name>
    <dbReference type="NCBI Taxonomy" id="656366"/>
    <lineage>
        <taxon>Bacteria</taxon>
        <taxon>Bacillati</taxon>
        <taxon>Actinomycetota</taxon>
        <taxon>Actinomycetes</taxon>
        <taxon>Micrococcales</taxon>
        <taxon>Micrococcaceae</taxon>
        <taxon>Arthrobacter</taxon>
    </lineage>
</organism>
<evidence type="ECO:0000313" key="2">
    <source>
        <dbReference type="EMBL" id="SEF11487.1"/>
    </source>
</evidence>
<dbReference type="Gene3D" id="3.50.50.60">
    <property type="entry name" value="FAD/NAD(P)-binding domain"/>
    <property type="match status" value="1"/>
</dbReference>
<dbReference type="PRINTS" id="PR00368">
    <property type="entry name" value="FADPNR"/>
</dbReference>
<dbReference type="GO" id="GO:0004497">
    <property type="term" value="F:monooxygenase activity"/>
    <property type="evidence" value="ECO:0007669"/>
    <property type="project" value="TreeGrafter"/>
</dbReference>
<accession>A0A1H5PEN7</accession>
<dbReference type="GO" id="GO:0050660">
    <property type="term" value="F:flavin adenine dinucleotide binding"/>
    <property type="evidence" value="ECO:0007669"/>
    <property type="project" value="InterPro"/>
</dbReference>
<dbReference type="Proteomes" id="UP000182725">
    <property type="component" value="Unassembled WGS sequence"/>
</dbReference>
<dbReference type="SUPFAM" id="SSF51905">
    <property type="entry name" value="FAD/NAD(P)-binding domain"/>
    <property type="match status" value="2"/>
</dbReference>
<reference evidence="2 3" key="1">
    <citation type="submission" date="2016-10" db="EMBL/GenBank/DDBJ databases">
        <authorList>
            <person name="de Groot N.N."/>
        </authorList>
    </citation>
    <scope>NUCLEOTIDE SEQUENCE [LARGE SCALE GENOMIC DNA]</scope>
    <source>
        <strain evidence="2 3">DSM 22274</strain>
    </source>
</reference>
<evidence type="ECO:0000256" key="1">
    <source>
        <dbReference type="ARBA" id="ARBA00023002"/>
    </source>
</evidence>
<dbReference type="PRINTS" id="PR00469">
    <property type="entry name" value="PNDRDTASEII"/>
</dbReference>
<dbReference type="EMBL" id="FNTV01000002">
    <property type="protein sequence ID" value="SEF11487.1"/>
    <property type="molecule type" value="Genomic_DNA"/>
</dbReference>
<gene>
    <name evidence="2" type="ORF">SAMN04489740_4108</name>
</gene>
<protein>
    <submittedName>
        <fullName evidence="2">Putative flavoprotein involved in K+ transport</fullName>
    </submittedName>
</protein>
<name>A0A1H5PEN7_9MICC</name>
<dbReference type="GO" id="GO:0050661">
    <property type="term" value="F:NADP binding"/>
    <property type="evidence" value="ECO:0007669"/>
    <property type="project" value="InterPro"/>
</dbReference>